<reference evidence="2 3" key="1">
    <citation type="submission" date="2022-06" db="EMBL/GenBank/DDBJ databases">
        <authorList>
            <person name="Jeon C.O."/>
        </authorList>
    </citation>
    <scope>NUCLEOTIDE SEQUENCE [LARGE SCALE GENOMIC DNA]</scope>
    <source>
        <strain evidence="2 3">KCTC 13943</strain>
    </source>
</reference>
<dbReference type="InterPro" id="IPR002575">
    <property type="entry name" value="Aminoglycoside_PTrfase"/>
</dbReference>
<dbReference type="PROSITE" id="PS50943">
    <property type="entry name" value="HTH_CROC1"/>
    <property type="match status" value="1"/>
</dbReference>
<evidence type="ECO:0000313" key="3">
    <source>
        <dbReference type="Proteomes" id="UP001523262"/>
    </source>
</evidence>
<dbReference type="SUPFAM" id="SSF47413">
    <property type="entry name" value="lambda repressor-like DNA-binding domains"/>
    <property type="match status" value="1"/>
</dbReference>
<protein>
    <submittedName>
        <fullName evidence="2">Phosphotransferase</fullName>
    </submittedName>
</protein>
<dbReference type="InterPro" id="IPR010982">
    <property type="entry name" value="Lambda_DNA-bd_dom_sf"/>
</dbReference>
<dbReference type="SUPFAM" id="SSF56112">
    <property type="entry name" value="Protein kinase-like (PK-like)"/>
    <property type="match status" value="1"/>
</dbReference>
<dbReference type="Gene3D" id="1.10.260.40">
    <property type="entry name" value="lambda repressor-like DNA-binding domains"/>
    <property type="match status" value="1"/>
</dbReference>
<name>A0ABT0WHL9_9BACI</name>
<dbReference type="EMBL" id="JAMQCR010000003">
    <property type="protein sequence ID" value="MCM2535816.1"/>
    <property type="molecule type" value="Genomic_DNA"/>
</dbReference>
<accession>A0ABT0WHL9</accession>
<dbReference type="Pfam" id="PF01636">
    <property type="entry name" value="APH"/>
    <property type="match status" value="1"/>
</dbReference>
<keyword evidence="3" id="KW-1185">Reference proteome</keyword>
<dbReference type="Gene3D" id="3.30.200.20">
    <property type="entry name" value="Phosphorylase Kinase, domain 1"/>
    <property type="match status" value="1"/>
</dbReference>
<dbReference type="CDD" id="cd00093">
    <property type="entry name" value="HTH_XRE"/>
    <property type="match status" value="1"/>
</dbReference>
<organism evidence="2 3">
    <name type="scientific">Neobacillus pocheonensis</name>
    <dbReference type="NCBI Taxonomy" id="363869"/>
    <lineage>
        <taxon>Bacteria</taxon>
        <taxon>Bacillati</taxon>
        <taxon>Bacillota</taxon>
        <taxon>Bacilli</taxon>
        <taxon>Bacillales</taxon>
        <taxon>Bacillaceae</taxon>
        <taxon>Neobacillus</taxon>
    </lineage>
</organism>
<comment type="caution">
    <text evidence="2">The sequence shown here is derived from an EMBL/GenBank/DDBJ whole genome shotgun (WGS) entry which is preliminary data.</text>
</comment>
<proteinExistence type="predicted"/>
<dbReference type="InterPro" id="IPR001387">
    <property type="entry name" value="Cro/C1-type_HTH"/>
</dbReference>
<evidence type="ECO:0000313" key="2">
    <source>
        <dbReference type="EMBL" id="MCM2535816.1"/>
    </source>
</evidence>
<dbReference type="Proteomes" id="UP001523262">
    <property type="component" value="Unassembled WGS sequence"/>
</dbReference>
<sequence>MNQVKSWLEQNNKSIQWLADEIGASKSLMGNLLNGEHVLVPEQMAQIARVMGITLEELSAEADSDKSTSQINTSRMHANEVEIDASLVKRLLATQFPLWAELPLKRVKSSGTDNAIFRLGEDMAVRMPRIEGATGQAEMEQLWLPRLAPHLPLAIPAPLAIGVPAEGYPWQWAVYRWFKGEDAITGRIDDLGQAATAMAQFVAAMQRMISQTLRPQHLPEACRWHREIPASAKQSQNCKT</sequence>
<evidence type="ECO:0000259" key="1">
    <source>
        <dbReference type="PROSITE" id="PS50943"/>
    </source>
</evidence>
<dbReference type="SMART" id="SM00530">
    <property type="entry name" value="HTH_XRE"/>
    <property type="match status" value="1"/>
</dbReference>
<gene>
    <name evidence="2" type="ORF">NDK43_30465</name>
</gene>
<dbReference type="InterPro" id="IPR011009">
    <property type="entry name" value="Kinase-like_dom_sf"/>
</dbReference>
<feature type="domain" description="HTH cro/C1-type" evidence="1">
    <location>
        <begin position="4"/>
        <end position="58"/>
    </location>
</feature>